<evidence type="ECO:0000256" key="1">
    <source>
        <dbReference type="ARBA" id="ARBA00004651"/>
    </source>
</evidence>
<keyword evidence="3 6" id="KW-0812">Transmembrane</keyword>
<dbReference type="PANTHER" id="PTHR30213:SF0">
    <property type="entry name" value="UPF0761 MEMBRANE PROTEIN YIHY"/>
    <property type="match status" value="1"/>
</dbReference>
<evidence type="ECO:0000313" key="7">
    <source>
        <dbReference type="EMBL" id="WDE97233.1"/>
    </source>
</evidence>
<comment type="subcellular location">
    <subcellularLocation>
        <location evidence="1">Cell membrane</location>
        <topology evidence="1">Multi-pass membrane protein</topology>
    </subcellularLocation>
</comment>
<evidence type="ECO:0000313" key="8">
    <source>
        <dbReference type="Proteomes" id="UP001214250"/>
    </source>
</evidence>
<evidence type="ECO:0000256" key="6">
    <source>
        <dbReference type="SAM" id="Phobius"/>
    </source>
</evidence>
<accession>A0ABY7VSR0</accession>
<keyword evidence="8" id="KW-1185">Reference proteome</keyword>
<organism evidence="7 8">
    <name type="scientific">Lentisphaera profundi</name>
    <dbReference type="NCBI Taxonomy" id="1658616"/>
    <lineage>
        <taxon>Bacteria</taxon>
        <taxon>Pseudomonadati</taxon>
        <taxon>Lentisphaerota</taxon>
        <taxon>Lentisphaeria</taxon>
        <taxon>Lentisphaerales</taxon>
        <taxon>Lentisphaeraceae</taxon>
        <taxon>Lentisphaera</taxon>
    </lineage>
</organism>
<evidence type="ECO:0000256" key="4">
    <source>
        <dbReference type="ARBA" id="ARBA00022989"/>
    </source>
</evidence>
<reference evidence="7 8" key="1">
    <citation type="submission" date="2023-02" db="EMBL/GenBank/DDBJ databases">
        <title>Genome sequence of Lentisphaera profundi SAORIC-696.</title>
        <authorList>
            <person name="Kim e."/>
            <person name="Cho J.-C."/>
            <person name="Choi A."/>
            <person name="Kang I."/>
        </authorList>
    </citation>
    <scope>NUCLEOTIDE SEQUENCE [LARGE SCALE GENOMIC DNA]</scope>
    <source>
        <strain evidence="7 8">SAORIC-696</strain>
    </source>
</reference>
<keyword evidence="4 6" id="KW-1133">Transmembrane helix</keyword>
<evidence type="ECO:0000256" key="5">
    <source>
        <dbReference type="ARBA" id="ARBA00023136"/>
    </source>
</evidence>
<evidence type="ECO:0000256" key="2">
    <source>
        <dbReference type="ARBA" id="ARBA00022475"/>
    </source>
</evidence>
<protein>
    <submittedName>
        <fullName evidence="7">YihY/virulence factor BrkB family protein</fullName>
    </submittedName>
</protein>
<dbReference type="Proteomes" id="UP001214250">
    <property type="component" value="Chromosome 1"/>
</dbReference>
<feature type="transmembrane region" description="Helical" evidence="6">
    <location>
        <begin position="161"/>
        <end position="184"/>
    </location>
</feature>
<dbReference type="EMBL" id="CP117811">
    <property type="protein sequence ID" value="WDE97233.1"/>
    <property type="molecule type" value="Genomic_DNA"/>
</dbReference>
<gene>
    <name evidence="7" type="ORF">PQO03_04600</name>
</gene>
<keyword evidence="5 6" id="KW-0472">Membrane</keyword>
<feature type="transmembrane region" description="Helical" evidence="6">
    <location>
        <begin position="237"/>
        <end position="256"/>
    </location>
</feature>
<dbReference type="Pfam" id="PF03631">
    <property type="entry name" value="Virul_fac_BrkB"/>
    <property type="match status" value="1"/>
</dbReference>
<proteinExistence type="predicted"/>
<dbReference type="InterPro" id="IPR017039">
    <property type="entry name" value="Virul_fac_BrkB"/>
</dbReference>
<sequence length="441" mass="50291">MIKILKNTHDKIFAGIWEAEVDELNYLHKLRIITLRCIRVLINDFNKNNLTLQASALTNITVLSMLPTLAFVFAFSKAMGLADMIRDQQDFFFGELPEQIREILTQIFTLIDQANLKAVGLVGISISLFTAISMMSKIEHSFNMIWGIKKNRDLMTKVKEYLFIFVTLPPILIATASANAFLASDKVQQYLTSNLYLGEGIFEFYSLLVKIISPLIIAFGFTFLYRFLPNTKVKFRPAFIASFLVTIGWSITQYIYVNLQIGVSSYPLYGTFAVIPFFMVWLFIAWLIILLGAQLCFALQNHATYEEEDEYLKLKGEDLYNAAIIICISISRKFLTGESWEAHIRLQELKIPVLLGQKILNQLADSGLIITVGSRNELFKAGRDLHHINLLDIHNAVMGDGLKSFVENTDSKLGLKEKNINFEKYKNELSKTNLYSLLKEK</sequence>
<dbReference type="RefSeq" id="WP_274151488.1">
    <property type="nucleotide sequence ID" value="NZ_CP117811.1"/>
</dbReference>
<dbReference type="PANTHER" id="PTHR30213">
    <property type="entry name" value="INNER MEMBRANE PROTEIN YHJD"/>
    <property type="match status" value="1"/>
</dbReference>
<dbReference type="NCBIfam" id="TIGR00765">
    <property type="entry name" value="yihY_not_rbn"/>
    <property type="match status" value="1"/>
</dbReference>
<feature type="transmembrane region" description="Helical" evidence="6">
    <location>
        <begin position="118"/>
        <end position="140"/>
    </location>
</feature>
<feature type="transmembrane region" description="Helical" evidence="6">
    <location>
        <begin position="56"/>
        <end position="76"/>
    </location>
</feature>
<evidence type="ECO:0000256" key="3">
    <source>
        <dbReference type="ARBA" id="ARBA00022692"/>
    </source>
</evidence>
<name>A0ABY7VSR0_9BACT</name>
<feature type="transmembrane region" description="Helical" evidence="6">
    <location>
        <begin position="268"/>
        <end position="291"/>
    </location>
</feature>
<keyword evidence="2" id="KW-1003">Cell membrane</keyword>
<feature type="transmembrane region" description="Helical" evidence="6">
    <location>
        <begin position="204"/>
        <end position="225"/>
    </location>
</feature>